<keyword evidence="4" id="KW-0862">Zinc</keyword>
<feature type="compositionally biased region" description="Acidic residues" evidence="9">
    <location>
        <begin position="947"/>
        <end position="958"/>
    </location>
</feature>
<keyword evidence="2" id="KW-0479">Metal-binding</keyword>
<dbReference type="EMBL" id="CAWUHC010000024">
    <property type="protein sequence ID" value="CAK7218754.1"/>
    <property type="molecule type" value="Genomic_DNA"/>
</dbReference>
<evidence type="ECO:0000256" key="6">
    <source>
        <dbReference type="ARBA" id="ARBA00023163"/>
    </source>
</evidence>
<feature type="compositionally biased region" description="Low complexity" evidence="9">
    <location>
        <begin position="902"/>
        <end position="915"/>
    </location>
</feature>
<feature type="region of interest" description="Disordered" evidence="9">
    <location>
        <begin position="889"/>
        <end position="915"/>
    </location>
</feature>
<dbReference type="InterPro" id="IPR013087">
    <property type="entry name" value="Znf_C2H2_type"/>
</dbReference>
<sequence>MTSTRQHARNAQYGRVSGANAIFDPQQPAFYNNTNASTPASLTVPHSEFLPGDHADAGSDADADGDLDITDNTDADATINTNTTAAARLPSVAGMPSICHSCGRQFKRPCDLNRHTRTHTRPFKCQVPMCKYVVCGFPTSQELQRHMDDRHSDKAPTFHCSFQGCKYSSKRESNCKQHMEKTHNWVYDRTRHSNKGHNQTARTGSNEEGEKELADRTNLEAEDDEVMGEVLAKQEGEEPVIAGAAAAMITPVAASSTLSPTMEDYAMHQQQMQQFLQHTSASATPMPVVGTDADWTLYPGETQQPQQSEQSVLGNGGVVYSNANSPGMGIAVAGSNSYVPWESPLTQQEEISNLIRTATNRLPSQHVAAQSVASPVAQAVHPTHGIEAQRHSSTSVYPQAIGWFTPGNYHVAQVPLPASVPGSAVASAAAFSPPTPSFMGTSHLFQQQQSAVHGSSPHTPLVTAQSPFLPQGNMGSFPQAWAVMMPSNAEAHRQILQQQQQQQQQKFFEEQSAVLRQEFRAQAQTVKSLVISADAEATQSPVDANTATDRGIKRTRDAYEGDASNTAQAGNDNDDDHYHDNDEDHDDDESEHNGRRPPQPPRTTHNDNDDIDDDHMPCPYHRTDPEYFYRDNEERFSPCHTQHRYISTLFRHLGRAAHNLIITENSASSFGVYEAGNRPQRQAGLCRRCWTSFTDEAAFNAHTVGGRPCARASRSKREKYSQILHTFCAPRPTLAPTTGPIVVRPPTAPAAPTPIPAAPIERNTIQPTARLQVVPSASVRRGTVGDPRSPDVKVSPTQQEALARANILADRSPNLHLQGRGQGRPQSHHPHQPHHPHHKINNSVESATLVDADYYVSRSEYESYTQSINQRMNALEAIVQRMDAAAPQRSAVSASGGGGGASSSSTRPPSSLGLGPARSIVSVALQTDASAHERGSLVREMDRQTILEEDEDDDEVDDLPLPNRHDAHRRRLNHRHREARVQPSADASQTLAGIGEPLRTLSGLSSSSNGSSVLHVPPPASVAEDNSRVRKQRHQQLQQQQQQLLLLEGDDITVGATSNSQQPHLLDPANAAQLSHSHPSEHQLQQHHEVETLLDTAAETVADSGYGSNDKDVPQPGTLPVLYEVLPPPGKVGVAEVRGNDTQHSSQNAIDAIDDGVQPPSMFADELRDDFDEADLPW</sequence>
<evidence type="ECO:0000313" key="11">
    <source>
        <dbReference type="EMBL" id="CAK7218754.1"/>
    </source>
</evidence>
<evidence type="ECO:0000313" key="12">
    <source>
        <dbReference type="Proteomes" id="UP001642406"/>
    </source>
</evidence>
<comment type="caution">
    <text evidence="11">The sequence shown here is derived from an EMBL/GenBank/DDBJ whole genome shotgun (WGS) entry which is preliminary data.</text>
</comment>
<evidence type="ECO:0000256" key="1">
    <source>
        <dbReference type="ARBA" id="ARBA00004123"/>
    </source>
</evidence>
<feature type="compositionally biased region" description="Polar residues" evidence="9">
    <location>
        <begin position="537"/>
        <end position="548"/>
    </location>
</feature>
<reference evidence="11 12" key="1">
    <citation type="submission" date="2024-01" db="EMBL/GenBank/DDBJ databases">
        <authorList>
            <person name="Allen C."/>
            <person name="Tagirdzhanova G."/>
        </authorList>
    </citation>
    <scope>NUCLEOTIDE SEQUENCE [LARGE SCALE GENOMIC DNA]</scope>
</reference>
<feature type="region of interest" description="Disordered" evidence="9">
    <location>
        <begin position="809"/>
        <end position="843"/>
    </location>
</feature>
<organism evidence="11 12">
    <name type="scientific">Sporothrix bragantina</name>
    <dbReference type="NCBI Taxonomy" id="671064"/>
    <lineage>
        <taxon>Eukaryota</taxon>
        <taxon>Fungi</taxon>
        <taxon>Dikarya</taxon>
        <taxon>Ascomycota</taxon>
        <taxon>Pezizomycotina</taxon>
        <taxon>Sordariomycetes</taxon>
        <taxon>Sordariomycetidae</taxon>
        <taxon>Ophiostomatales</taxon>
        <taxon>Ophiostomataceae</taxon>
        <taxon>Sporothrix</taxon>
    </lineage>
</organism>
<evidence type="ECO:0000256" key="5">
    <source>
        <dbReference type="ARBA" id="ARBA00023015"/>
    </source>
</evidence>
<keyword evidence="5" id="KW-0805">Transcription regulation</keyword>
<dbReference type="PANTHER" id="PTHR46179:SF13">
    <property type="entry name" value="C2H2-TYPE DOMAIN-CONTAINING PROTEIN"/>
    <property type="match status" value="1"/>
</dbReference>
<evidence type="ECO:0000256" key="9">
    <source>
        <dbReference type="SAM" id="MobiDB-lite"/>
    </source>
</evidence>
<comment type="subcellular location">
    <subcellularLocation>
        <location evidence="1">Nucleus</location>
    </subcellularLocation>
</comment>
<feature type="domain" description="C2H2-type" evidence="10">
    <location>
        <begin position="97"/>
        <end position="124"/>
    </location>
</feature>
<evidence type="ECO:0000259" key="10">
    <source>
        <dbReference type="PROSITE" id="PS50157"/>
    </source>
</evidence>
<feature type="compositionally biased region" description="Basic and acidic residues" evidence="9">
    <location>
        <begin position="550"/>
        <end position="559"/>
    </location>
</feature>
<keyword evidence="7" id="KW-0539">Nucleus</keyword>
<evidence type="ECO:0000256" key="7">
    <source>
        <dbReference type="ARBA" id="ARBA00023242"/>
    </source>
</evidence>
<evidence type="ECO:0000256" key="8">
    <source>
        <dbReference type="PROSITE-ProRule" id="PRU00042"/>
    </source>
</evidence>
<feature type="compositionally biased region" description="Polar residues" evidence="9">
    <location>
        <begin position="1140"/>
        <end position="1149"/>
    </location>
</feature>
<feature type="region of interest" description="Disordered" evidence="9">
    <location>
        <begin position="947"/>
        <end position="1041"/>
    </location>
</feature>
<dbReference type="PROSITE" id="PS00028">
    <property type="entry name" value="ZINC_FINGER_C2H2_1"/>
    <property type="match status" value="1"/>
</dbReference>
<feature type="compositionally biased region" description="Basic residues" evidence="9">
    <location>
        <begin position="826"/>
        <end position="840"/>
    </location>
</feature>
<feature type="compositionally biased region" description="Polar residues" evidence="9">
    <location>
        <begin position="196"/>
        <end position="206"/>
    </location>
</feature>
<feature type="region of interest" description="Disordered" evidence="9">
    <location>
        <begin position="191"/>
        <end position="212"/>
    </location>
</feature>
<dbReference type="SMART" id="SM00355">
    <property type="entry name" value="ZnF_C2H2"/>
    <property type="match status" value="3"/>
</dbReference>
<evidence type="ECO:0000256" key="4">
    <source>
        <dbReference type="ARBA" id="ARBA00022833"/>
    </source>
</evidence>
<dbReference type="Proteomes" id="UP001642406">
    <property type="component" value="Unassembled WGS sequence"/>
</dbReference>
<feature type="region of interest" description="Disordered" evidence="9">
    <location>
        <begin position="1140"/>
        <end position="1178"/>
    </location>
</feature>
<feature type="compositionally biased region" description="Basic residues" evidence="9">
    <location>
        <begin position="966"/>
        <end position="978"/>
    </location>
</feature>
<keyword evidence="6" id="KW-0804">Transcription</keyword>
<accession>A0ABP0BGI6</accession>
<evidence type="ECO:0000256" key="3">
    <source>
        <dbReference type="ARBA" id="ARBA00022771"/>
    </source>
</evidence>
<keyword evidence="3 8" id="KW-0863">Zinc-finger</keyword>
<protein>
    <recommendedName>
        <fullName evidence="10">C2H2-type domain-containing protein</fullName>
    </recommendedName>
</protein>
<gene>
    <name evidence="11" type="ORF">SBRCBS47491_003617</name>
</gene>
<feature type="compositionally biased region" description="Acidic residues" evidence="9">
    <location>
        <begin position="59"/>
        <end position="74"/>
    </location>
</feature>
<dbReference type="PANTHER" id="PTHR46179">
    <property type="entry name" value="ZINC FINGER PROTEIN"/>
    <property type="match status" value="1"/>
</dbReference>
<name>A0ABP0BGI6_9PEZI</name>
<dbReference type="InterPro" id="IPR051061">
    <property type="entry name" value="Zinc_finger_trans_reg"/>
</dbReference>
<dbReference type="Gene3D" id="3.30.160.60">
    <property type="entry name" value="Classic Zinc Finger"/>
    <property type="match status" value="1"/>
</dbReference>
<evidence type="ECO:0000256" key="2">
    <source>
        <dbReference type="ARBA" id="ARBA00022723"/>
    </source>
</evidence>
<keyword evidence="12" id="KW-1185">Reference proteome</keyword>
<proteinExistence type="predicted"/>
<feature type="region of interest" description="Disordered" evidence="9">
    <location>
        <begin position="537"/>
        <end position="619"/>
    </location>
</feature>
<feature type="compositionally biased region" description="Acidic residues" evidence="9">
    <location>
        <begin position="1167"/>
        <end position="1178"/>
    </location>
</feature>
<feature type="compositionally biased region" description="Low complexity" evidence="9">
    <location>
        <begin position="1001"/>
        <end position="1012"/>
    </location>
</feature>
<feature type="region of interest" description="Disordered" evidence="9">
    <location>
        <begin position="45"/>
        <end position="74"/>
    </location>
</feature>
<dbReference type="PROSITE" id="PS50157">
    <property type="entry name" value="ZINC_FINGER_C2H2_2"/>
    <property type="match status" value="1"/>
</dbReference>